<name>A0A0A9CHE5_ARUDO</name>
<accession>A0A0A9CHE5</accession>
<reference evidence="1" key="1">
    <citation type="submission" date="2014-09" db="EMBL/GenBank/DDBJ databases">
        <authorList>
            <person name="Magalhaes I.L.F."/>
            <person name="Oliveira U."/>
            <person name="Santos F.R."/>
            <person name="Vidigal T.H.D.A."/>
            <person name="Brescovit A.D."/>
            <person name="Santos A.J."/>
        </authorList>
    </citation>
    <scope>NUCLEOTIDE SEQUENCE</scope>
    <source>
        <tissue evidence="1">Shoot tissue taken approximately 20 cm above the soil surface</tissue>
    </source>
</reference>
<protein>
    <recommendedName>
        <fullName evidence="2">Isopenicillin N synthase-like Fe(2+) 2OG dioxygenase domain-containing protein</fullName>
    </recommendedName>
</protein>
<evidence type="ECO:0000313" key="1">
    <source>
        <dbReference type="EMBL" id="JAD75704.1"/>
    </source>
</evidence>
<organism evidence="1">
    <name type="scientific">Arundo donax</name>
    <name type="common">Giant reed</name>
    <name type="synonym">Donax arundinaceus</name>
    <dbReference type="NCBI Taxonomy" id="35708"/>
    <lineage>
        <taxon>Eukaryota</taxon>
        <taxon>Viridiplantae</taxon>
        <taxon>Streptophyta</taxon>
        <taxon>Embryophyta</taxon>
        <taxon>Tracheophyta</taxon>
        <taxon>Spermatophyta</taxon>
        <taxon>Magnoliopsida</taxon>
        <taxon>Liliopsida</taxon>
        <taxon>Poales</taxon>
        <taxon>Poaceae</taxon>
        <taxon>PACMAD clade</taxon>
        <taxon>Arundinoideae</taxon>
        <taxon>Arundineae</taxon>
        <taxon>Arundo</taxon>
    </lineage>
</organism>
<dbReference type="AlphaFoldDB" id="A0A0A9CHE5"/>
<dbReference type="InterPro" id="IPR027443">
    <property type="entry name" value="IPNS-like_sf"/>
</dbReference>
<evidence type="ECO:0008006" key="2">
    <source>
        <dbReference type="Google" id="ProtNLM"/>
    </source>
</evidence>
<dbReference type="EMBL" id="GBRH01222191">
    <property type="protein sequence ID" value="JAD75704.1"/>
    <property type="molecule type" value="Transcribed_RNA"/>
</dbReference>
<proteinExistence type="predicted"/>
<reference evidence="1" key="2">
    <citation type="journal article" date="2015" name="Data Brief">
        <title>Shoot transcriptome of the giant reed, Arundo donax.</title>
        <authorList>
            <person name="Barrero R.A."/>
            <person name="Guerrero F.D."/>
            <person name="Moolhuijzen P."/>
            <person name="Goolsby J.A."/>
            <person name="Tidwell J."/>
            <person name="Bellgard S.E."/>
            <person name="Bellgard M.I."/>
        </authorList>
    </citation>
    <scope>NUCLEOTIDE SEQUENCE</scope>
    <source>
        <tissue evidence="1">Shoot tissue taken approximately 20 cm above the soil surface</tissue>
    </source>
</reference>
<dbReference type="SUPFAM" id="SSF51197">
    <property type="entry name" value="Clavaminate synthase-like"/>
    <property type="match status" value="1"/>
</dbReference>
<dbReference type="Gene3D" id="2.60.120.330">
    <property type="entry name" value="B-lactam Antibiotic, Isopenicillin N Synthase, Chain"/>
    <property type="match status" value="1"/>
</dbReference>
<sequence length="79" mass="9094">MYKSIEHRAVINTEKERLSIAAFHSPNIDAMIGPLKEIVPHGEEVYKTLDHENFMRLFFPAKLEGKSFLERMKLTSSSS</sequence>